<dbReference type="OrthoDB" id="2579187at2"/>
<evidence type="ECO:0000256" key="2">
    <source>
        <dbReference type="ARBA" id="ARBA00022598"/>
    </source>
</evidence>
<dbReference type="AlphaFoldDB" id="A0A4R1HIC7"/>
<accession>A0A4R1HIC7</accession>
<evidence type="ECO:0000313" key="5">
    <source>
        <dbReference type="EMBL" id="TCK22034.1"/>
    </source>
</evidence>
<name>A0A4R1HIC7_PSEEN</name>
<dbReference type="Proteomes" id="UP000295560">
    <property type="component" value="Unassembled WGS sequence"/>
</dbReference>
<dbReference type="Gene3D" id="3.40.50.12780">
    <property type="entry name" value="N-terminal domain of ligase-like"/>
    <property type="match status" value="1"/>
</dbReference>
<feature type="domain" description="AMP-dependent synthetase/ligase" evidence="3">
    <location>
        <begin position="16"/>
        <end position="378"/>
    </location>
</feature>
<feature type="domain" description="AMP-binding enzyme C-terminal" evidence="4">
    <location>
        <begin position="429"/>
        <end position="502"/>
    </location>
</feature>
<dbReference type="InterPro" id="IPR025110">
    <property type="entry name" value="AMP-bd_C"/>
</dbReference>
<gene>
    <name evidence="5" type="ORF">EV378_6031</name>
</gene>
<protein>
    <submittedName>
        <fullName evidence="5">Crotonobetaine/carnitine-CoA ligase</fullName>
    </submittedName>
</protein>
<dbReference type="GO" id="GO:0006631">
    <property type="term" value="P:fatty acid metabolic process"/>
    <property type="evidence" value="ECO:0007669"/>
    <property type="project" value="TreeGrafter"/>
</dbReference>
<sequence>MTGIMLPADSVPALIEARAAEHPDRVFVTFEGTTCSYAELRDRAGHVAAWLQRTGVRPGDRVAMLMTNSLEFLYVFFGIARAGAVSVPVNASSVGEGLHYTLEHSGAVGIVVDAALTAGLDRIDPLPDLVWRVVAGDSDDPDDSGDSGAVPVADLLQPGVADPVEPGPLDAMSIIYTSGTTGPPKGVVLSHTSYLNTGRYFVGHYGLGADDVLHTCLPLFHCNAQQCTVMPALVAGASVALNGRFSLSRFWTWIDESGATITNLLGSMLALMDKRPADDVERRNRLRFMAAAPVPEALHRPLERRFGLQIVEGYGLTETGTMACKNPVADTRSGTIGIALDHNEVRIVDPEGRECPAGVVGEIITRSHVPGAYMTGYFREPDKTAEAMRGGWFHTGDAGYRREDGYHVFVDRIKDTIRRRGENVSSFLVEKAITAHPDVLEAAAVAVASELGEDDVKILVVARPGTEPSPADIVGWARERLAEHEVPRYVEFRAEFPRTETGRIQKYVLRQEGVGAAWDRETRRETVR</sequence>
<reference evidence="5 6" key="1">
    <citation type="submission" date="2019-03" db="EMBL/GenBank/DDBJ databases">
        <title>Sequencing the genomes of 1000 actinobacteria strains.</title>
        <authorList>
            <person name="Klenk H.-P."/>
        </authorList>
    </citation>
    <scope>NUCLEOTIDE SEQUENCE [LARGE SCALE GENOMIC DNA]</scope>
    <source>
        <strain evidence="5 6">DSM 44969</strain>
    </source>
</reference>
<dbReference type="InterPro" id="IPR000873">
    <property type="entry name" value="AMP-dep_synth/lig_dom"/>
</dbReference>
<keyword evidence="6" id="KW-1185">Reference proteome</keyword>
<organism evidence="5 6">
    <name type="scientific">Pseudonocardia endophytica</name>
    <dbReference type="NCBI Taxonomy" id="401976"/>
    <lineage>
        <taxon>Bacteria</taxon>
        <taxon>Bacillati</taxon>
        <taxon>Actinomycetota</taxon>
        <taxon>Actinomycetes</taxon>
        <taxon>Pseudonocardiales</taxon>
        <taxon>Pseudonocardiaceae</taxon>
        <taxon>Pseudonocardia</taxon>
    </lineage>
</organism>
<dbReference type="RefSeq" id="WP_132430703.1">
    <property type="nucleotide sequence ID" value="NZ_SMFZ01000002.1"/>
</dbReference>
<dbReference type="PANTHER" id="PTHR43201">
    <property type="entry name" value="ACYL-COA SYNTHETASE"/>
    <property type="match status" value="1"/>
</dbReference>
<evidence type="ECO:0000259" key="3">
    <source>
        <dbReference type="Pfam" id="PF00501"/>
    </source>
</evidence>
<dbReference type="Pfam" id="PF00501">
    <property type="entry name" value="AMP-binding"/>
    <property type="match status" value="1"/>
</dbReference>
<dbReference type="GO" id="GO:0031956">
    <property type="term" value="F:medium-chain fatty acid-CoA ligase activity"/>
    <property type="evidence" value="ECO:0007669"/>
    <property type="project" value="TreeGrafter"/>
</dbReference>
<proteinExistence type="inferred from homology"/>
<comment type="similarity">
    <text evidence="1">Belongs to the ATP-dependent AMP-binding enzyme family.</text>
</comment>
<dbReference type="Pfam" id="PF13193">
    <property type="entry name" value="AMP-binding_C"/>
    <property type="match status" value="1"/>
</dbReference>
<evidence type="ECO:0000259" key="4">
    <source>
        <dbReference type="Pfam" id="PF13193"/>
    </source>
</evidence>
<dbReference type="InterPro" id="IPR020845">
    <property type="entry name" value="AMP-binding_CS"/>
</dbReference>
<comment type="caution">
    <text evidence="5">The sequence shown here is derived from an EMBL/GenBank/DDBJ whole genome shotgun (WGS) entry which is preliminary data.</text>
</comment>
<dbReference type="PANTHER" id="PTHR43201:SF5">
    <property type="entry name" value="MEDIUM-CHAIN ACYL-COA LIGASE ACSF2, MITOCHONDRIAL"/>
    <property type="match status" value="1"/>
</dbReference>
<evidence type="ECO:0000313" key="6">
    <source>
        <dbReference type="Proteomes" id="UP000295560"/>
    </source>
</evidence>
<dbReference type="PROSITE" id="PS00455">
    <property type="entry name" value="AMP_BINDING"/>
    <property type="match status" value="1"/>
</dbReference>
<dbReference type="Gene3D" id="3.30.300.30">
    <property type="match status" value="1"/>
</dbReference>
<dbReference type="InterPro" id="IPR042099">
    <property type="entry name" value="ANL_N_sf"/>
</dbReference>
<dbReference type="InterPro" id="IPR045851">
    <property type="entry name" value="AMP-bd_C_sf"/>
</dbReference>
<dbReference type="SUPFAM" id="SSF56801">
    <property type="entry name" value="Acetyl-CoA synthetase-like"/>
    <property type="match status" value="1"/>
</dbReference>
<keyword evidence="2 5" id="KW-0436">Ligase</keyword>
<dbReference type="EMBL" id="SMFZ01000002">
    <property type="protein sequence ID" value="TCK22034.1"/>
    <property type="molecule type" value="Genomic_DNA"/>
</dbReference>
<evidence type="ECO:0000256" key="1">
    <source>
        <dbReference type="ARBA" id="ARBA00006432"/>
    </source>
</evidence>